<dbReference type="AlphaFoldDB" id="A0A7M7JJV4"/>
<feature type="transmembrane region" description="Helical" evidence="8">
    <location>
        <begin position="26"/>
        <end position="44"/>
    </location>
</feature>
<dbReference type="CDD" id="cd17336">
    <property type="entry name" value="MFS_SLCO_OATP"/>
    <property type="match status" value="1"/>
</dbReference>
<dbReference type="OrthoDB" id="5062115at2759"/>
<evidence type="ECO:0000256" key="1">
    <source>
        <dbReference type="ARBA" id="ARBA00004651"/>
    </source>
</evidence>
<evidence type="ECO:0000256" key="4">
    <source>
        <dbReference type="ARBA" id="ARBA00022692"/>
    </source>
</evidence>
<feature type="transmembrane region" description="Helical" evidence="8">
    <location>
        <begin position="356"/>
        <end position="379"/>
    </location>
</feature>
<reference evidence="11" key="1">
    <citation type="submission" date="2021-01" db="UniProtKB">
        <authorList>
            <consortium name="EnsemblMetazoa"/>
        </authorList>
    </citation>
    <scope>IDENTIFICATION</scope>
</reference>
<dbReference type="KEGG" id="vde:111246927"/>
<feature type="transmembrane region" description="Helical" evidence="8">
    <location>
        <begin position="586"/>
        <end position="608"/>
    </location>
</feature>
<dbReference type="NCBIfam" id="TIGR00805">
    <property type="entry name" value="oat"/>
    <property type="match status" value="1"/>
</dbReference>
<keyword evidence="4 8" id="KW-0812">Transmembrane</keyword>
<comment type="caution">
    <text evidence="8">Lacks conserved residue(s) required for the propagation of feature annotation.</text>
</comment>
<dbReference type="SUPFAM" id="SSF103473">
    <property type="entry name" value="MFS general substrate transporter"/>
    <property type="match status" value="1"/>
</dbReference>
<feature type="transmembrane region" description="Helical" evidence="8">
    <location>
        <begin position="386"/>
        <end position="405"/>
    </location>
</feature>
<keyword evidence="8" id="KW-0813">Transport</keyword>
<evidence type="ECO:0000256" key="9">
    <source>
        <dbReference type="SAM" id="MobiDB-lite"/>
    </source>
</evidence>
<accession>A0A7M7JJV4</accession>
<keyword evidence="3" id="KW-1003">Cell membrane</keyword>
<evidence type="ECO:0000256" key="6">
    <source>
        <dbReference type="ARBA" id="ARBA00023136"/>
    </source>
</evidence>
<dbReference type="OMA" id="MSSAWDV"/>
<dbReference type="GO" id="GO:0015347">
    <property type="term" value="F:sodium-independent organic anion transmembrane transporter activity"/>
    <property type="evidence" value="ECO:0007669"/>
    <property type="project" value="TreeGrafter"/>
</dbReference>
<dbReference type="EnsemblMetazoa" id="XM_022797321">
    <property type="protein sequence ID" value="XP_022653056"/>
    <property type="gene ID" value="LOC111246927"/>
</dbReference>
<evidence type="ECO:0000256" key="8">
    <source>
        <dbReference type="RuleBase" id="RU362056"/>
    </source>
</evidence>
<evidence type="ECO:0000313" key="11">
    <source>
        <dbReference type="EnsemblMetazoa" id="XP_022653056"/>
    </source>
</evidence>
<keyword evidence="6 8" id="KW-0472">Membrane</keyword>
<keyword evidence="7" id="KW-1015">Disulfide bond</keyword>
<feature type="transmembrane region" description="Helical" evidence="8">
    <location>
        <begin position="497"/>
        <end position="521"/>
    </location>
</feature>
<dbReference type="PANTHER" id="PTHR11388:SF76">
    <property type="entry name" value="SOLUTE CARRIER ORGANIC ANION TRANSPORTER FAMILY MEMBER"/>
    <property type="match status" value="1"/>
</dbReference>
<evidence type="ECO:0000256" key="7">
    <source>
        <dbReference type="ARBA" id="ARBA00023157"/>
    </source>
</evidence>
<dbReference type="PANTHER" id="PTHR11388">
    <property type="entry name" value="ORGANIC ANION TRANSPORTER"/>
    <property type="match status" value="1"/>
</dbReference>
<dbReference type="Proteomes" id="UP000594260">
    <property type="component" value="Unplaced"/>
</dbReference>
<feature type="domain" description="Kazal-like" evidence="10">
    <location>
        <begin position="403"/>
        <end position="466"/>
    </location>
</feature>
<dbReference type="GO" id="GO:0006811">
    <property type="term" value="P:monoatomic ion transport"/>
    <property type="evidence" value="ECO:0007669"/>
    <property type="project" value="UniProtKB-KW"/>
</dbReference>
<evidence type="ECO:0000256" key="2">
    <source>
        <dbReference type="ARBA" id="ARBA00009657"/>
    </source>
</evidence>
<dbReference type="GeneID" id="111246927"/>
<comment type="similarity">
    <text evidence="2 8">Belongs to the organo anion transporter (TC 2.A.60) family.</text>
</comment>
<dbReference type="InterPro" id="IPR036259">
    <property type="entry name" value="MFS_trans_sf"/>
</dbReference>
<dbReference type="InterPro" id="IPR002350">
    <property type="entry name" value="Kazal_dom"/>
</dbReference>
<dbReference type="FunCoup" id="A0A7M7JJV4">
    <property type="interactions" value="81"/>
</dbReference>
<feature type="transmembrane region" description="Helical" evidence="8">
    <location>
        <begin position="254"/>
        <end position="276"/>
    </location>
</feature>
<dbReference type="Gene3D" id="1.20.1250.20">
    <property type="entry name" value="MFS general substrate transporter like domains"/>
    <property type="match status" value="1"/>
</dbReference>
<protein>
    <recommendedName>
        <fullName evidence="8">Solute carrier organic anion transporter family member</fullName>
    </recommendedName>
</protein>
<dbReference type="RefSeq" id="XP_022653056.1">
    <property type="nucleotide sequence ID" value="XM_022797321.1"/>
</dbReference>
<dbReference type="PROSITE" id="PS51465">
    <property type="entry name" value="KAZAL_2"/>
    <property type="match status" value="1"/>
</dbReference>
<evidence type="ECO:0000256" key="5">
    <source>
        <dbReference type="ARBA" id="ARBA00022989"/>
    </source>
</evidence>
<dbReference type="InParanoid" id="A0A7M7JJV4"/>
<keyword evidence="8" id="KW-0406">Ion transport</keyword>
<name>A0A7M7JJV4_VARDE</name>
<feature type="transmembrane region" description="Helical" evidence="8">
    <location>
        <begin position="91"/>
        <end position="115"/>
    </location>
</feature>
<dbReference type="GO" id="GO:0016323">
    <property type="term" value="C:basolateral plasma membrane"/>
    <property type="evidence" value="ECO:0007669"/>
    <property type="project" value="TreeGrafter"/>
</dbReference>
<comment type="subcellular location">
    <subcellularLocation>
        <location evidence="1 8">Cell membrane</location>
        <topology evidence="1 8">Multi-pass membrane protein</topology>
    </subcellularLocation>
</comment>
<evidence type="ECO:0000313" key="12">
    <source>
        <dbReference type="Proteomes" id="UP000594260"/>
    </source>
</evidence>
<dbReference type="GO" id="GO:0043252">
    <property type="term" value="P:sodium-independent organic anion transport"/>
    <property type="evidence" value="ECO:0007669"/>
    <property type="project" value="TreeGrafter"/>
</dbReference>
<evidence type="ECO:0000259" key="10">
    <source>
        <dbReference type="PROSITE" id="PS51465"/>
    </source>
</evidence>
<dbReference type="Pfam" id="PF03137">
    <property type="entry name" value="OATP"/>
    <property type="match status" value="1"/>
</dbReference>
<organism evidence="11 12">
    <name type="scientific">Varroa destructor</name>
    <name type="common">Honeybee mite</name>
    <dbReference type="NCBI Taxonomy" id="109461"/>
    <lineage>
        <taxon>Eukaryota</taxon>
        <taxon>Metazoa</taxon>
        <taxon>Ecdysozoa</taxon>
        <taxon>Arthropoda</taxon>
        <taxon>Chelicerata</taxon>
        <taxon>Arachnida</taxon>
        <taxon>Acari</taxon>
        <taxon>Parasitiformes</taxon>
        <taxon>Mesostigmata</taxon>
        <taxon>Gamasina</taxon>
        <taxon>Dermanyssoidea</taxon>
        <taxon>Varroidae</taxon>
        <taxon>Varroa</taxon>
    </lineage>
</organism>
<sequence>MLSKDYLCGVRGLRPGWMQTLASTKIYALVFAVLGIFQSAYRSYLIGTLSTVEKRFSMSSKQCSMIMIGDDISPIIASIFIMFFMKDSSKTAWISVGMIMSGLGCAVSMLPFFLFGAATHYGTSKANETLVPHLQPTVVPAVPVELCAEDRYEDPRCELHGDDGSFSAIPLWSLFFGNFLNGIGGTVYYVLGTAYLDDNVKKKNSAIYLGGVYFVRMLGPVLGFMLSSRTLRQWESPSGSSGGLTPKDPRWIGAWWMGYIVIGIGLTVMGIPILLFPKKIRAKSEANNRDRKKNKSLTGDLRSTLSALMRIVKCRVFMFRLSGFTVGYIALAGYYINFPKYLEHQFQRTAPQASTITGPVYLLSNAVGIAVGGTITHFFKPRPQLVALHSFLAYVLATAGFYLLLKIDCPVMETILSNCIGCNCSVSLYTPVCDTVSQRQYFSPCFAGCTQIQNGSKSYYDCSCLDMTFGSTSFTYIKGQTPEVFPGRCSAECETPLLTYSVIVFSIQVILSTTYVGGNLLSLRSILPEDKSVALAFQSVVLNIFAFIPYPIIFSFIMDISCAVWEDKCGKTGACWIYNLPKMRTWMHIVSLILLTICSAFQCFVFIFSGKIVNFYDDPEDRKEKEQSNTGPSAHKSKGKCKPGDRDKPATTLHINLFNVAPSEGTDLVFIAAQETTHSLTFCDSGDNDENQELMNIEHRNC</sequence>
<feature type="transmembrane region" description="Helical" evidence="8">
    <location>
        <begin position="317"/>
        <end position="336"/>
    </location>
</feature>
<keyword evidence="5 8" id="KW-1133">Transmembrane helix</keyword>
<evidence type="ECO:0000256" key="3">
    <source>
        <dbReference type="ARBA" id="ARBA00022475"/>
    </source>
</evidence>
<proteinExistence type="inferred from homology"/>
<feature type="transmembrane region" description="Helical" evidence="8">
    <location>
        <begin position="533"/>
        <end position="558"/>
    </location>
</feature>
<feature type="region of interest" description="Disordered" evidence="9">
    <location>
        <begin position="622"/>
        <end position="646"/>
    </location>
</feature>
<keyword evidence="12" id="KW-1185">Reference proteome</keyword>
<feature type="transmembrane region" description="Helical" evidence="8">
    <location>
        <begin position="206"/>
        <end position="226"/>
    </location>
</feature>
<dbReference type="InterPro" id="IPR004156">
    <property type="entry name" value="OATP"/>
</dbReference>